<evidence type="ECO:0000256" key="4">
    <source>
        <dbReference type="ARBA" id="ARBA00023136"/>
    </source>
</evidence>
<proteinExistence type="predicted"/>
<protein>
    <recommendedName>
        <fullName evidence="10">Inner membrane protein</fullName>
    </recommendedName>
</protein>
<evidence type="ECO:0000313" key="8">
    <source>
        <dbReference type="EMBL" id="PUB11760.1"/>
    </source>
</evidence>
<evidence type="ECO:0000256" key="1">
    <source>
        <dbReference type="ARBA" id="ARBA00004370"/>
    </source>
</evidence>
<accession>A0A2T6KA90</accession>
<keyword evidence="5" id="KW-0175">Coiled coil</keyword>
<evidence type="ECO:0000256" key="5">
    <source>
        <dbReference type="SAM" id="Coils"/>
    </source>
</evidence>
<gene>
    <name evidence="8" type="ORF">C8N45_1123</name>
</gene>
<keyword evidence="9" id="KW-1185">Reference proteome</keyword>
<dbReference type="GO" id="GO:0016020">
    <property type="term" value="C:membrane"/>
    <property type="evidence" value="ECO:0007669"/>
    <property type="project" value="UniProtKB-SubCell"/>
</dbReference>
<organism evidence="8 9">
    <name type="scientific">Yoonia sediminilitoris</name>
    <dbReference type="NCBI Taxonomy" id="1286148"/>
    <lineage>
        <taxon>Bacteria</taxon>
        <taxon>Pseudomonadati</taxon>
        <taxon>Pseudomonadota</taxon>
        <taxon>Alphaproteobacteria</taxon>
        <taxon>Rhodobacterales</taxon>
        <taxon>Paracoccaceae</taxon>
        <taxon>Yoonia</taxon>
    </lineage>
</organism>
<dbReference type="EMBL" id="QBUD01000012">
    <property type="protein sequence ID" value="PUB11760.1"/>
    <property type="molecule type" value="Genomic_DNA"/>
</dbReference>
<evidence type="ECO:0000313" key="9">
    <source>
        <dbReference type="Proteomes" id="UP000244523"/>
    </source>
</evidence>
<keyword evidence="4 7" id="KW-0472">Membrane</keyword>
<evidence type="ECO:0000256" key="2">
    <source>
        <dbReference type="ARBA" id="ARBA00022692"/>
    </source>
</evidence>
<dbReference type="AlphaFoldDB" id="A0A2T6KA90"/>
<sequence length="428" mass="43647">MAKQPAKGRKTPSKPVNKATKASSETESVKTHSVVDPIPPEVHHVPEAAKGAAEAPAQPSAAKSVPEKEAQDTPKSTASAKPAPKPKAAPATPAPAPAPERKGGFFPLLLGGLVAGGIGYAVATYVPMQPDTTLADSIAEQGASISAIREQIAELPTVDLSEVEAKIASTQETLSDNLANIRDELADIRDELDSGLAALDARIAELETLPAGEGSVADRAAAAFEAELENLRAEMEELTGAAQTQLDAARQEAASIEENAAAAARAAAGRAALARVRLALDNGEPLGAALNDLEAAIGETAPDALLAAQDGVPTLVSLQDGFDDVANEALAAARSANVAGEETSGLGAFLRNQLDVRSTTPQEGSSVDAILSRAEASVKAGRLADALAEISALPEDARAAMTDWLDRAETRAAAVAAVDVLISSLNDS</sequence>
<dbReference type="InterPro" id="IPR019133">
    <property type="entry name" value="MIC60"/>
</dbReference>
<name>A0A2T6KA90_9RHOB</name>
<feature type="compositionally biased region" description="Pro residues" evidence="6">
    <location>
        <begin position="83"/>
        <end position="98"/>
    </location>
</feature>
<dbReference type="Pfam" id="PF09731">
    <property type="entry name" value="Mitofilin"/>
    <property type="match status" value="1"/>
</dbReference>
<dbReference type="Proteomes" id="UP000244523">
    <property type="component" value="Unassembled WGS sequence"/>
</dbReference>
<evidence type="ECO:0000256" key="3">
    <source>
        <dbReference type="ARBA" id="ARBA00022989"/>
    </source>
</evidence>
<evidence type="ECO:0000256" key="6">
    <source>
        <dbReference type="SAM" id="MobiDB-lite"/>
    </source>
</evidence>
<keyword evidence="2 7" id="KW-0812">Transmembrane</keyword>
<comment type="subcellular location">
    <subcellularLocation>
        <location evidence="1">Membrane</location>
    </subcellularLocation>
</comment>
<feature type="coiled-coil region" evidence="5">
    <location>
        <begin position="171"/>
        <end position="266"/>
    </location>
</feature>
<keyword evidence="3 7" id="KW-1133">Transmembrane helix</keyword>
<comment type="caution">
    <text evidence="8">The sequence shown here is derived from an EMBL/GenBank/DDBJ whole genome shotgun (WGS) entry which is preliminary data.</text>
</comment>
<reference evidence="8 9" key="1">
    <citation type="submission" date="2018-04" db="EMBL/GenBank/DDBJ databases">
        <title>Genomic Encyclopedia of Archaeal and Bacterial Type Strains, Phase II (KMG-II): from individual species to whole genera.</title>
        <authorList>
            <person name="Goeker M."/>
        </authorList>
    </citation>
    <scope>NUCLEOTIDE SEQUENCE [LARGE SCALE GENOMIC DNA]</scope>
    <source>
        <strain evidence="8 9">DSM 29955</strain>
    </source>
</reference>
<feature type="transmembrane region" description="Helical" evidence="7">
    <location>
        <begin position="105"/>
        <end position="126"/>
    </location>
</feature>
<evidence type="ECO:0008006" key="10">
    <source>
        <dbReference type="Google" id="ProtNLM"/>
    </source>
</evidence>
<evidence type="ECO:0000256" key="7">
    <source>
        <dbReference type="SAM" id="Phobius"/>
    </source>
</evidence>
<feature type="region of interest" description="Disordered" evidence="6">
    <location>
        <begin position="1"/>
        <end position="100"/>
    </location>
</feature>
<feature type="compositionally biased region" description="Low complexity" evidence="6">
    <location>
        <begin position="73"/>
        <end position="82"/>
    </location>
</feature>
<feature type="compositionally biased region" description="Low complexity" evidence="6">
    <location>
        <begin position="48"/>
        <end position="64"/>
    </location>
</feature>
<feature type="compositionally biased region" description="Basic residues" evidence="6">
    <location>
        <begin position="1"/>
        <end position="12"/>
    </location>
</feature>
<dbReference type="OrthoDB" id="7659420at2"/>